<keyword evidence="2" id="KW-1015">Disulfide bond</keyword>
<accession>A0ABW0ZF90</accession>
<dbReference type="RefSeq" id="WP_136436584.1">
    <property type="nucleotide sequence ID" value="NZ_JBHSNS010000005.1"/>
</dbReference>
<dbReference type="InterPro" id="IPR018114">
    <property type="entry name" value="TRYPSIN_HIS"/>
</dbReference>
<dbReference type="InterPro" id="IPR001254">
    <property type="entry name" value="Trypsin_dom"/>
</dbReference>
<proteinExistence type="inferred from homology"/>
<sequence length="277" mass="28926">MRARVIAVAAAILLSLGLVAPASASTGGTPDGELHPNVGLIAFYDSTGRYRCSAALVSPTVLLTAAHCTDGTLGKTAVTFDSVVAEEPPSPLPVAADPSAGYTSAELAAAGYHSGTAVTHPEYSNFTDMDNWYDVGVVVLDEPVTDIAPASLAEVGTADAIKQPRSTIFTAVGYGTEVRKAESGPQKPTPMSYPIIRRYVDMPGQKITPQIIQTNGNENDPFGSGGTCFGDSGGPLILDGEIVGVTSYGYTSNCRYIDGYQRVDIEGVAEWLEQFGL</sequence>
<evidence type="ECO:0000259" key="5">
    <source>
        <dbReference type="PROSITE" id="PS50240"/>
    </source>
</evidence>
<evidence type="ECO:0000313" key="7">
    <source>
        <dbReference type="Proteomes" id="UP001596072"/>
    </source>
</evidence>
<keyword evidence="3" id="KW-0378">Hydrolase</keyword>
<dbReference type="PROSITE" id="PS00134">
    <property type="entry name" value="TRYPSIN_HIS"/>
    <property type="match status" value="1"/>
</dbReference>
<reference evidence="7" key="1">
    <citation type="journal article" date="2019" name="Int. J. Syst. Evol. Microbiol.">
        <title>The Global Catalogue of Microorganisms (GCM) 10K type strain sequencing project: providing services to taxonomists for standard genome sequencing and annotation.</title>
        <authorList>
            <consortium name="The Broad Institute Genomics Platform"/>
            <consortium name="The Broad Institute Genome Sequencing Center for Infectious Disease"/>
            <person name="Wu L."/>
            <person name="Ma J."/>
        </authorList>
    </citation>
    <scope>NUCLEOTIDE SEQUENCE [LARGE SCALE GENOMIC DNA]</scope>
    <source>
        <strain evidence="7">YIM 94188</strain>
    </source>
</reference>
<dbReference type="EMBL" id="JBHSNS010000005">
    <property type="protein sequence ID" value="MFC5729566.1"/>
    <property type="molecule type" value="Genomic_DNA"/>
</dbReference>
<evidence type="ECO:0000256" key="3">
    <source>
        <dbReference type="RuleBase" id="RU363034"/>
    </source>
</evidence>
<dbReference type="InterPro" id="IPR033116">
    <property type="entry name" value="TRYPSIN_SER"/>
</dbReference>
<comment type="similarity">
    <text evidence="1">Belongs to the peptidase S1 family.</text>
</comment>
<evidence type="ECO:0000313" key="6">
    <source>
        <dbReference type="EMBL" id="MFC5729566.1"/>
    </source>
</evidence>
<dbReference type="PRINTS" id="PR00722">
    <property type="entry name" value="CHYMOTRYPSIN"/>
</dbReference>
<evidence type="ECO:0000256" key="1">
    <source>
        <dbReference type="ARBA" id="ARBA00007664"/>
    </source>
</evidence>
<keyword evidence="3" id="KW-0720">Serine protease</keyword>
<dbReference type="InterPro" id="IPR009003">
    <property type="entry name" value="Peptidase_S1_PA"/>
</dbReference>
<feature type="chain" id="PRO_5046674840" evidence="4">
    <location>
        <begin position="25"/>
        <end position="277"/>
    </location>
</feature>
<keyword evidence="3" id="KW-0645">Protease</keyword>
<dbReference type="InterPro" id="IPR050430">
    <property type="entry name" value="Peptidase_S1"/>
</dbReference>
<protein>
    <submittedName>
        <fullName evidence="6">S1 family peptidase</fullName>
    </submittedName>
</protein>
<dbReference type="Proteomes" id="UP001596072">
    <property type="component" value="Unassembled WGS sequence"/>
</dbReference>
<dbReference type="PANTHER" id="PTHR24276:SF91">
    <property type="entry name" value="AT26814P-RELATED"/>
    <property type="match status" value="1"/>
</dbReference>
<dbReference type="InterPro" id="IPR043504">
    <property type="entry name" value="Peptidase_S1_PA_chymotrypsin"/>
</dbReference>
<gene>
    <name evidence="6" type="ORF">ACFPQB_11615</name>
</gene>
<evidence type="ECO:0000256" key="4">
    <source>
        <dbReference type="SAM" id="SignalP"/>
    </source>
</evidence>
<dbReference type="SUPFAM" id="SSF50494">
    <property type="entry name" value="Trypsin-like serine proteases"/>
    <property type="match status" value="1"/>
</dbReference>
<organism evidence="6 7">
    <name type="scientific">Nocardioides vastitatis</name>
    <dbReference type="NCBI Taxonomy" id="2568655"/>
    <lineage>
        <taxon>Bacteria</taxon>
        <taxon>Bacillati</taxon>
        <taxon>Actinomycetota</taxon>
        <taxon>Actinomycetes</taxon>
        <taxon>Propionibacteriales</taxon>
        <taxon>Nocardioidaceae</taxon>
        <taxon>Nocardioides</taxon>
    </lineage>
</organism>
<dbReference type="PROSITE" id="PS00135">
    <property type="entry name" value="TRYPSIN_SER"/>
    <property type="match status" value="1"/>
</dbReference>
<name>A0ABW0ZF90_9ACTN</name>
<keyword evidence="4" id="KW-0732">Signal</keyword>
<feature type="domain" description="Peptidase S1" evidence="5">
    <location>
        <begin position="25"/>
        <end position="277"/>
    </location>
</feature>
<dbReference type="PROSITE" id="PS50240">
    <property type="entry name" value="TRYPSIN_DOM"/>
    <property type="match status" value="1"/>
</dbReference>
<feature type="signal peptide" evidence="4">
    <location>
        <begin position="1"/>
        <end position="24"/>
    </location>
</feature>
<dbReference type="SMART" id="SM00020">
    <property type="entry name" value="Tryp_SPc"/>
    <property type="match status" value="1"/>
</dbReference>
<dbReference type="InterPro" id="IPR001314">
    <property type="entry name" value="Peptidase_S1A"/>
</dbReference>
<dbReference type="Pfam" id="PF00089">
    <property type="entry name" value="Trypsin"/>
    <property type="match status" value="1"/>
</dbReference>
<dbReference type="PANTHER" id="PTHR24276">
    <property type="entry name" value="POLYSERASE-RELATED"/>
    <property type="match status" value="1"/>
</dbReference>
<comment type="caution">
    <text evidence="6">The sequence shown here is derived from an EMBL/GenBank/DDBJ whole genome shotgun (WGS) entry which is preliminary data.</text>
</comment>
<evidence type="ECO:0000256" key="2">
    <source>
        <dbReference type="ARBA" id="ARBA00023157"/>
    </source>
</evidence>
<dbReference type="Gene3D" id="2.40.10.10">
    <property type="entry name" value="Trypsin-like serine proteases"/>
    <property type="match status" value="1"/>
</dbReference>
<keyword evidence="7" id="KW-1185">Reference proteome</keyword>